<gene>
    <name evidence="2" type="ORF">MMAD_24090</name>
</gene>
<evidence type="ECO:0000313" key="2">
    <source>
        <dbReference type="EMBL" id="BBZ28114.1"/>
    </source>
</evidence>
<dbReference type="EMBL" id="AP022610">
    <property type="protein sequence ID" value="BBZ28114.1"/>
    <property type="molecule type" value="Genomic_DNA"/>
</dbReference>
<proteinExistence type="predicted"/>
<protein>
    <submittedName>
        <fullName evidence="2">Uncharacterized protein</fullName>
    </submittedName>
</protein>
<accession>A0A7I7XFZ0</accession>
<feature type="region of interest" description="Disordered" evidence="1">
    <location>
        <begin position="1"/>
        <end position="42"/>
    </location>
</feature>
<dbReference type="RefSeq" id="WP_263992426.1">
    <property type="nucleotide sequence ID" value="NZ_AP022610.1"/>
</dbReference>
<evidence type="ECO:0000256" key="1">
    <source>
        <dbReference type="SAM" id="MobiDB-lite"/>
    </source>
</evidence>
<name>A0A7I7XFZ0_9MYCO</name>
<feature type="compositionally biased region" description="Basic and acidic residues" evidence="1">
    <location>
        <begin position="1"/>
        <end position="11"/>
    </location>
</feature>
<evidence type="ECO:0000313" key="3">
    <source>
        <dbReference type="Proteomes" id="UP000466517"/>
    </source>
</evidence>
<organism evidence="2 3">
    <name type="scientific">Mycolicibacterium madagascariense</name>
    <dbReference type="NCBI Taxonomy" id="212765"/>
    <lineage>
        <taxon>Bacteria</taxon>
        <taxon>Bacillati</taxon>
        <taxon>Actinomycetota</taxon>
        <taxon>Actinomycetes</taxon>
        <taxon>Mycobacteriales</taxon>
        <taxon>Mycobacteriaceae</taxon>
        <taxon>Mycolicibacterium</taxon>
    </lineage>
</organism>
<reference evidence="2 3" key="1">
    <citation type="journal article" date="2019" name="Emerg. Microbes Infect.">
        <title>Comprehensive subspecies identification of 175 nontuberculous mycobacteria species based on 7547 genomic profiles.</title>
        <authorList>
            <person name="Matsumoto Y."/>
            <person name="Kinjo T."/>
            <person name="Motooka D."/>
            <person name="Nabeya D."/>
            <person name="Jung N."/>
            <person name="Uechi K."/>
            <person name="Horii T."/>
            <person name="Iida T."/>
            <person name="Fujita J."/>
            <person name="Nakamura S."/>
        </authorList>
    </citation>
    <scope>NUCLEOTIDE SEQUENCE [LARGE SCALE GENOMIC DNA]</scope>
    <source>
        <strain evidence="2 3">JCM 13574</strain>
    </source>
</reference>
<keyword evidence="3" id="KW-1185">Reference proteome</keyword>
<dbReference type="Proteomes" id="UP000466517">
    <property type="component" value="Chromosome"/>
</dbReference>
<dbReference type="KEGG" id="mmag:MMAD_24090"/>
<sequence>MTEPLDQRRTDESDETDTVTGPGGDSPDPDFAEDPTIPDSQA</sequence>
<dbReference type="AlphaFoldDB" id="A0A7I7XFZ0"/>